<dbReference type="EC" id="3.-.-.-" evidence="5"/>
<comment type="caution">
    <text evidence="5">The sequence shown here is derived from an EMBL/GenBank/DDBJ whole genome shotgun (WGS) entry which is preliminary data.</text>
</comment>
<evidence type="ECO:0000256" key="1">
    <source>
        <dbReference type="ARBA" id="ARBA00010088"/>
    </source>
</evidence>
<dbReference type="InterPro" id="IPR000639">
    <property type="entry name" value="Epox_hydrolase-like"/>
</dbReference>
<gene>
    <name evidence="5" type="ORF">ACH47X_18570</name>
</gene>
<dbReference type="Pfam" id="PF06441">
    <property type="entry name" value="EHN"/>
    <property type="match status" value="1"/>
</dbReference>
<feature type="domain" description="Epoxide hydrolase N-terminal" evidence="4">
    <location>
        <begin position="17"/>
        <end position="120"/>
    </location>
</feature>
<dbReference type="SUPFAM" id="SSF53474">
    <property type="entry name" value="alpha/beta-Hydrolases"/>
    <property type="match status" value="1"/>
</dbReference>
<evidence type="ECO:0000256" key="2">
    <source>
        <dbReference type="ARBA" id="ARBA00022797"/>
    </source>
</evidence>
<evidence type="ECO:0000256" key="3">
    <source>
        <dbReference type="ARBA" id="ARBA00022801"/>
    </source>
</evidence>
<keyword evidence="3 5" id="KW-0378">Hydrolase</keyword>
<dbReference type="PANTHER" id="PTHR21661">
    <property type="entry name" value="EPOXIDE HYDROLASE 1-RELATED"/>
    <property type="match status" value="1"/>
</dbReference>
<dbReference type="RefSeq" id="WP_397406001.1">
    <property type="nucleotide sequence ID" value="NZ_JBIRYI010000011.1"/>
</dbReference>
<dbReference type="EMBL" id="JBIRYI010000011">
    <property type="protein sequence ID" value="MFI2488919.1"/>
    <property type="molecule type" value="Genomic_DNA"/>
</dbReference>
<dbReference type="PIRSF" id="PIRSF001112">
    <property type="entry name" value="Epoxide_hydrolase"/>
    <property type="match status" value="1"/>
</dbReference>
<organism evidence="5 6">
    <name type="scientific">Promicromonospora kroppenstedtii</name>
    <dbReference type="NCBI Taxonomy" id="440482"/>
    <lineage>
        <taxon>Bacteria</taxon>
        <taxon>Bacillati</taxon>
        <taxon>Actinomycetota</taxon>
        <taxon>Actinomycetes</taxon>
        <taxon>Micrococcales</taxon>
        <taxon>Promicromonosporaceae</taxon>
        <taxon>Promicromonospora</taxon>
    </lineage>
</organism>
<evidence type="ECO:0000259" key="4">
    <source>
        <dbReference type="Pfam" id="PF06441"/>
    </source>
</evidence>
<sequence>MSATENTATVNTDLEQHRFTVSIPQETIDDLKDRLRNTRWPADIDENDGYYGTSQAYMKELVAYWIDQYDWRAAERALNEANQYRVTVDGTPIHFVKQDGVGPAPIPLVMSHGWPWSYREWSKVIGPLTDPAAHGGDPADAFDVIVPSLAGFGFSTPAGRPDMNFWKMAELWHKLMTEHLGHERYAAAGADYGALVTSQLGHKYANDLYGIWLGHAIHLDLFQGERPWDLTGGAMVPTGASDEIRDGILTFQDRYASHVAVHILDNQNLAYGLADSPVGMLSWILRRWTKWSESNGDVESVFPREHLITNATIWWVTNSITSSIRSYVNANRYPWTPSHDRTPIIEAPTGLTFLGNENPPGVSTAQRVQAFLDDPAEKPWYNPTYLNAHEHGGHFTPWENPEAVIEDIRATFRPLR</sequence>
<dbReference type="PANTHER" id="PTHR21661:SF35">
    <property type="entry name" value="EPOXIDE HYDROLASE"/>
    <property type="match status" value="1"/>
</dbReference>
<dbReference type="InterPro" id="IPR016292">
    <property type="entry name" value="Epoxide_hydrolase"/>
</dbReference>
<evidence type="ECO:0000313" key="6">
    <source>
        <dbReference type="Proteomes" id="UP001611580"/>
    </source>
</evidence>
<name>A0ABW7XN15_9MICO</name>
<protein>
    <submittedName>
        <fullName evidence="5">Epoxide hydrolase family protein</fullName>
        <ecNumber evidence="5">3.-.-.-</ecNumber>
    </submittedName>
</protein>
<dbReference type="InterPro" id="IPR010497">
    <property type="entry name" value="Epoxide_hydro_N"/>
</dbReference>
<dbReference type="Proteomes" id="UP001611580">
    <property type="component" value="Unassembled WGS sequence"/>
</dbReference>
<keyword evidence="6" id="KW-1185">Reference proteome</keyword>
<proteinExistence type="inferred from homology"/>
<dbReference type="Gene3D" id="3.40.50.1820">
    <property type="entry name" value="alpha/beta hydrolase"/>
    <property type="match status" value="1"/>
</dbReference>
<keyword evidence="2" id="KW-0058">Aromatic hydrocarbons catabolism</keyword>
<evidence type="ECO:0000313" key="5">
    <source>
        <dbReference type="EMBL" id="MFI2488919.1"/>
    </source>
</evidence>
<accession>A0ABW7XN15</accession>
<dbReference type="InterPro" id="IPR029058">
    <property type="entry name" value="AB_hydrolase_fold"/>
</dbReference>
<reference evidence="5 6" key="1">
    <citation type="submission" date="2024-10" db="EMBL/GenBank/DDBJ databases">
        <title>The Natural Products Discovery Center: Release of the First 8490 Sequenced Strains for Exploring Actinobacteria Biosynthetic Diversity.</title>
        <authorList>
            <person name="Kalkreuter E."/>
            <person name="Kautsar S.A."/>
            <person name="Yang D."/>
            <person name="Bader C.D."/>
            <person name="Teijaro C.N."/>
            <person name="Fluegel L."/>
            <person name="Davis C.M."/>
            <person name="Simpson J.R."/>
            <person name="Lauterbach L."/>
            <person name="Steele A.D."/>
            <person name="Gui C."/>
            <person name="Meng S."/>
            <person name="Li G."/>
            <person name="Viehrig K."/>
            <person name="Ye F."/>
            <person name="Su P."/>
            <person name="Kiefer A.F."/>
            <person name="Nichols A."/>
            <person name="Cepeda A.J."/>
            <person name="Yan W."/>
            <person name="Fan B."/>
            <person name="Jiang Y."/>
            <person name="Adhikari A."/>
            <person name="Zheng C.-J."/>
            <person name="Schuster L."/>
            <person name="Cowan T.M."/>
            <person name="Smanski M.J."/>
            <person name="Chevrette M.G."/>
            <person name="De Carvalho L.P.S."/>
            <person name="Shen B."/>
        </authorList>
    </citation>
    <scope>NUCLEOTIDE SEQUENCE [LARGE SCALE GENOMIC DNA]</scope>
    <source>
        <strain evidence="5 6">NPDC019481</strain>
    </source>
</reference>
<dbReference type="PRINTS" id="PR00412">
    <property type="entry name" value="EPOXHYDRLASE"/>
</dbReference>
<comment type="similarity">
    <text evidence="1">Belongs to the peptidase S33 family.</text>
</comment>
<dbReference type="GO" id="GO:0016787">
    <property type="term" value="F:hydrolase activity"/>
    <property type="evidence" value="ECO:0007669"/>
    <property type="project" value="UniProtKB-KW"/>
</dbReference>